<dbReference type="AlphaFoldDB" id="A0A5B8XVT6"/>
<dbReference type="RefSeq" id="WP_146962540.1">
    <property type="nucleotide sequence ID" value="NZ_CP042467.1"/>
</dbReference>
<feature type="transmembrane region" description="Helical" evidence="1">
    <location>
        <begin position="59"/>
        <end position="76"/>
    </location>
</feature>
<dbReference type="Proteomes" id="UP000321595">
    <property type="component" value="Chromosome"/>
</dbReference>
<name>A0A5B8XVT6_9DELT</name>
<dbReference type="KEGG" id="bbae:FRD01_19130"/>
<feature type="chain" id="PRO_5023089966" evidence="2">
    <location>
        <begin position="21"/>
        <end position="148"/>
    </location>
</feature>
<evidence type="ECO:0000313" key="3">
    <source>
        <dbReference type="EMBL" id="QED29307.1"/>
    </source>
</evidence>
<evidence type="ECO:0000256" key="1">
    <source>
        <dbReference type="SAM" id="Phobius"/>
    </source>
</evidence>
<keyword evidence="1" id="KW-1133">Transmembrane helix</keyword>
<keyword evidence="1" id="KW-0472">Membrane</keyword>
<gene>
    <name evidence="3" type="ORF">FRD01_19130</name>
</gene>
<keyword evidence="2" id="KW-0732">Signal</keyword>
<protein>
    <submittedName>
        <fullName evidence="3">Uncharacterized protein</fullName>
    </submittedName>
</protein>
<feature type="transmembrane region" description="Helical" evidence="1">
    <location>
        <begin position="109"/>
        <end position="130"/>
    </location>
</feature>
<reference evidence="3 4" key="1">
    <citation type="submission" date="2019-08" db="EMBL/GenBank/DDBJ databases">
        <authorList>
            <person name="Liang Q."/>
        </authorList>
    </citation>
    <scope>NUCLEOTIDE SEQUENCE [LARGE SCALE GENOMIC DNA]</scope>
    <source>
        <strain evidence="3 4">V1718</strain>
    </source>
</reference>
<dbReference type="EMBL" id="CP042467">
    <property type="protein sequence ID" value="QED29307.1"/>
    <property type="molecule type" value="Genomic_DNA"/>
</dbReference>
<evidence type="ECO:0000313" key="4">
    <source>
        <dbReference type="Proteomes" id="UP000321595"/>
    </source>
</evidence>
<evidence type="ECO:0000256" key="2">
    <source>
        <dbReference type="SAM" id="SignalP"/>
    </source>
</evidence>
<feature type="signal peptide" evidence="2">
    <location>
        <begin position="1"/>
        <end position="20"/>
    </location>
</feature>
<accession>A0A5B8XVT6</accession>
<feature type="transmembrane region" description="Helical" evidence="1">
    <location>
        <begin position="82"/>
        <end position="102"/>
    </location>
</feature>
<organism evidence="3 4">
    <name type="scientific">Microvenator marinus</name>
    <dbReference type="NCBI Taxonomy" id="2600177"/>
    <lineage>
        <taxon>Bacteria</taxon>
        <taxon>Deltaproteobacteria</taxon>
        <taxon>Bradymonadales</taxon>
        <taxon>Microvenatoraceae</taxon>
        <taxon>Microvenator</taxon>
    </lineage>
</organism>
<sequence length="148" mass="16326">MNSRLFLAIAAFITPSLAWACPGLLAVQPLDFLFFGVTVAVSYRLFVQWALDWSEDTNSAVYMSLLLASFGVGVFVTDEFRIWPGIFTLPAVFLAFVGAIYPKRLFFRIVLLLPVVVLSAIGSLVVLLAYEGSQDASLHSELSESHEF</sequence>
<keyword evidence="4" id="KW-1185">Reference proteome</keyword>
<proteinExistence type="predicted"/>
<keyword evidence="1" id="KW-0812">Transmembrane</keyword>
<feature type="transmembrane region" description="Helical" evidence="1">
    <location>
        <begin position="30"/>
        <end position="47"/>
    </location>
</feature>